<organism evidence="1 2">
    <name type="scientific">Trichinella spiralis</name>
    <name type="common">Trichina worm</name>
    <dbReference type="NCBI Taxonomy" id="6334"/>
    <lineage>
        <taxon>Eukaryota</taxon>
        <taxon>Metazoa</taxon>
        <taxon>Ecdysozoa</taxon>
        <taxon>Nematoda</taxon>
        <taxon>Enoplea</taxon>
        <taxon>Dorylaimia</taxon>
        <taxon>Trichinellida</taxon>
        <taxon>Trichinellidae</taxon>
        <taxon>Trichinella</taxon>
    </lineage>
</organism>
<dbReference type="AlphaFoldDB" id="A0A0V1BTF4"/>
<gene>
    <name evidence="1" type="ORF">T01_10140</name>
</gene>
<dbReference type="InParanoid" id="A0A0V1BTF4"/>
<accession>A0A0V1BTF4</accession>
<keyword evidence="2" id="KW-1185">Reference proteome</keyword>
<sequence>MFKIWFSFFQLILQLTIVCSTLFVDEVSVILLHISVVMDVVGCVSGQAVDISLWMSVL</sequence>
<dbReference type="EMBL" id="JYDH01000014">
    <property type="protein sequence ID" value="KRY40161.1"/>
    <property type="molecule type" value="Genomic_DNA"/>
</dbReference>
<comment type="caution">
    <text evidence="1">The sequence shown here is derived from an EMBL/GenBank/DDBJ whole genome shotgun (WGS) entry which is preliminary data.</text>
</comment>
<evidence type="ECO:0000313" key="1">
    <source>
        <dbReference type="EMBL" id="KRY40161.1"/>
    </source>
</evidence>
<name>A0A0V1BTF4_TRISP</name>
<dbReference type="Proteomes" id="UP000054776">
    <property type="component" value="Unassembled WGS sequence"/>
</dbReference>
<reference evidence="1 2" key="1">
    <citation type="submission" date="2015-01" db="EMBL/GenBank/DDBJ databases">
        <title>Evolution of Trichinella species and genotypes.</title>
        <authorList>
            <person name="Korhonen P.K."/>
            <person name="Edoardo P."/>
            <person name="Giuseppe L.R."/>
            <person name="Gasser R.B."/>
        </authorList>
    </citation>
    <scope>NUCLEOTIDE SEQUENCE [LARGE SCALE GENOMIC DNA]</scope>
    <source>
        <strain evidence="1">ISS3</strain>
    </source>
</reference>
<proteinExistence type="predicted"/>
<protein>
    <submittedName>
        <fullName evidence="1">Uncharacterized protein</fullName>
    </submittedName>
</protein>
<evidence type="ECO:0000313" key="2">
    <source>
        <dbReference type="Proteomes" id="UP000054776"/>
    </source>
</evidence>